<protein>
    <submittedName>
        <fullName evidence="2">Major outer membrane protein OMP-1Q</fullName>
    </submittedName>
</protein>
<dbReference type="SUPFAM" id="SSF56925">
    <property type="entry name" value="OMPA-like"/>
    <property type="match status" value="1"/>
</dbReference>
<gene>
    <name evidence="2" type="primary">omp-1Q</name>
    <name evidence="2" type="ordered locus">ECH_1123</name>
</gene>
<dbReference type="STRING" id="205920.ECH_1123"/>
<proteinExistence type="predicted"/>
<dbReference type="EMBL" id="CP000236">
    <property type="protein sequence ID" value="ABD45518.1"/>
    <property type="molecule type" value="Genomic_DNA"/>
</dbReference>
<dbReference type="Gene3D" id="2.40.160.20">
    <property type="match status" value="1"/>
</dbReference>
<dbReference type="Pfam" id="PF01617">
    <property type="entry name" value="Surface_Ag_2"/>
    <property type="match status" value="1"/>
</dbReference>
<dbReference type="KEGG" id="ech:ECH_1123"/>
<dbReference type="Proteomes" id="UP000008320">
    <property type="component" value="Chromosome"/>
</dbReference>
<evidence type="ECO:0000259" key="1">
    <source>
        <dbReference type="Pfam" id="PF01617"/>
    </source>
</evidence>
<dbReference type="AlphaFoldDB" id="Q2GF76"/>
<dbReference type="InterPro" id="IPR011250">
    <property type="entry name" value="OMP/PagP_B-barrel"/>
</dbReference>
<feature type="domain" description="Msp4/OMP-like" evidence="1">
    <location>
        <begin position="108"/>
        <end position="295"/>
    </location>
</feature>
<dbReference type="eggNOG" id="COG3637">
    <property type="taxonomic scope" value="Bacteria"/>
</dbReference>
<accession>Q2GF76</accession>
<evidence type="ECO:0000313" key="2">
    <source>
        <dbReference type="EMBL" id="ABD45518.1"/>
    </source>
</evidence>
<name>Q2GF76_EHRCR</name>
<reference evidence="2 3" key="1">
    <citation type="journal article" date="2006" name="PLoS Genet.">
        <title>Comparative genomics of emerging human ehrlichiosis agents.</title>
        <authorList>
            <person name="Dunning Hotopp J.C."/>
            <person name="Lin M."/>
            <person name="Madupu R."/>
            <person name="Crabtree J."/>
            <person name="Angiuoli S.V."/>
            <person name="Eisen J.A."/>
            <person name="Seshadri R."/>
            <person name="Ren Q."/>
            <person name="Wu M."/>
            <person name="Utterback T.R."/>
            <person name="Smith S."/>
            <person name="Lewis M."/>
            <person name="Khouri H."/>
            <person name="Zhang C."/>
            <person name="Niu H."/>
            <person name="Lin Q."/>
            <person name="Ohashi N."/>
            <person name="Zhi N."/>
            <person name="Nelson W."/>
            <person name="Brinkac L.M."/>
            <person name="Dodson R.J."/>
            <person name="Rosovitz M.J."/>
            <person name="Sundaram J."/>
            <person name="Daugherty S.C."/>
            <person name="Davidsen T."/>
            <person name="Durkin A.S."/>
            <person name="Gwinn M."/>
            <person name="Haft D.H."/>
            <person name="Selengut J.D."/>
            <person name="Sullivan S.A."/>
            <person name="Zafar N."/>
            <person name="Zhou L."/>
            <person name="Benahmed F."/>
            <person name="Forberger H."/>
            <person name="Halpin R."/>
            <person name="Mulligan S."/>
            <person name="Robinson J."/>
            <person name="White O."/>
            <person name="Rikihisa Y."/>
            <person name="Tettelin H."/>
        </authorList>
    </citation>
    <scope>NUCLEOTIDE SEQUENCE [LARGE SCALE GENOMIC DNA]</scope>
    <source>
        <strain evidence="3">ATCC CRL-10679 / Arkansas</strain>
    </source>
</reference>
<dbReference type="HOGENOM" id="CLU_078984_0_0_5"/>
<keyword evidence="3" id="KW-1185">Reference proteome</keyword>
<organism evidence="2 3">
    <name type="scientific">Ehrlichia chaffeensis (strain ATCC CRL-10679 / Arkansas)</name>
    <dbReference type="NCBI Taxonomy" id="205920"/>
    <lineage>
        <taxon>Bacteria</taxon>
        <taxon>Pseudomonadati</taxon>
        <taxon>Pseudomonadota</taxon>
        <taxon>Alphaproteobacteria</taxon>
        <taxon>Rickettsiales</taxon>
        <taxon>Anaplasmataceae</taxon>
        <taxon>Ehrlichia</taxon>
    </lineage>
</organism>
<dbReference type="OrthoDB" id="7162908at2"/>
<dbReference type="RefSeq" id="WP_011453017.1">
    <property type="nucleotide sequence ID" value="NC_007799.1"/>
</dbReference>
<sequence>MSYAKVFILICLILLVPSLSFAIVNNDFLKDNIGHFYIGGQYKPGVPRFNRFLVTNNNIRELMSSDEECRSTIPHMVQSVAQGTLPPEALEELAKGLLHGGYLFFTLPYNPTYKKNLLGAGGVIGYSTTHFRVEVEAFYEKFNLTAPAGYLHKNFYEYFALATTMDTKHPHQSAEDKYYYMKNTGITLSPFIINACYDFILKKTRNVAPYLCLGVGGNFIDFLDQVSFKFAYQAKVGISYFVSPNIAFFIDGSFHGHLNNQFSDLPVVDYSSSGFPTISAKFNANFLTSSIGIRFIS</sequence>
<evidence type="ECO:0000313" key="3">
    <source>
        <dbReference type="Proteomes" id="UP000008320"/>
    </source>
</evidence>
<dbReference type="InterPro" id="IPR002566">
    <property type="entry name" value="Msp4_OMP-like"/>
</dbReference>